<feature type="region of interest" description="Disordered" evidence="1">
    <location>
        <begin position="129"/>
        <end position="161"/>
    </location>
</feature>
<reference evidence="2" key="1">
    <citation type="journal article" date="2020" name="Nature">
        <title>Giant virus diversity and host interactions through global metagenomics.</title>
        <authorList>
            <person name="Schulz F."/>
            <person name="Roux S."/>
            <person name="Paez-Espino D."/>
            <person name="Jungbluth S."/>
            <person name="Walsh D.A."/>
            <person name="Denef V.J."/>
            <person name="McMahon K.D."/>
            <person name="Konstantinidis K.T."/>
            <person name="Eloe-Fadrosh E.A."/>
            <person name="Kyrpides N.C."/>
            <person name="Woyke T."/>
        </authorList>
    </citation>
    <scope>NUCLEOTIDE SEQUENCE</scope>
    <source>
        <strain evidence="2">GVMAG-M-3300025880-76</strain>
    </source>
</reference>
<evidence type="ECO:0000313" key="2">
    <source>
        <dbReference type="EMBL" id="QHU02808.1"/>
    </source>
</evidence>
<feature type="compositionally biased region" description="Polar residues" evidence="1">
    <location>
        <begin position="148"/>
        <end position="161"/>
    </location>
</feature>
<organism evidence="2">
    <name type="scientific">viral metagenome</name>
    <dbReference type="NCBI Taxonomy" id="1070528"/>
    <lineage>
        <taxon>unclassified sequences</taxon>
        <taxon>metagenomes</taxon>
        <taxon>organismal metagenomes</taxon>
    </lineage>
</organism>
<dbReference type="Pfam" id="PF19063">
    <property type="entry name" value="DUF5759"/>
    <property type="match status" value="1"/>
</dbReference>
<protein>
    <submittedName>
        <fullName evidence="2">Uncharacterized protein</fullName>
    </submittedName>
</protein>
<sequence>MASIFDFNDDNPIDDEINMDELYEKKRHKDEEKLNTYRKMLNRIHNKIKITARQNNTTQCCWYSIPEIILGIPHYSQPDCIAYVANALKTNGFNVQYTHPNLLFVSWNHWVPTYVREQIKERTGVQLDGNGVILNRPKPPQQKPNNNDTQGRPFTTSSGKTTNFFDKRSIYHKDLFKDLNNKL</sequence>
<dbReference type="EMBL" id="MN740363">
    <property type="protein sequence ID" value="QHU02808.1"/>
    <property type="molecule type" value="Genomic_DNA"/>
</dbReference>
<dbReference type="AlphaFoldDB" id="A0A6C0JGC0"/>
<accession>A0A6C0JGC0</accession>
<name>A0A6C0JGC0_9ZZZZ</name>
<proteinExistence type="predicted"/>
<evidence type="ECO:0000256" key="1">
    <source>
        <dbReference type="SAM" id="MobiDB-lite"/>
    </source>
</evidence>
<dbReference type="InterPro" id="IPR043977">
    <property type="entry name" value="DUF5759"/>
</dbReference>